<dbReference type="GO" id="GO:0005783">
    <property type="term" value="C:endoplasmic reticulum"/>
    <property type="evidence" value="ECO:0007669"/>
    <property type="project" value="TreeGrafter"/>
</dbReference>
<dbReference type="OMA" id="ARRTWEC"/>
<dbReference type="InterPro" id="IPR001104">
    <property type="entry name" value="3-oxo-5_a-steroid_4-DH_C"/>
</dbReference>
<dbReference type="GO" id="GO:0006488">
    <property type="term" value="P:dolichol-linked oligosaccharide biosynthetic process"/>
    <property type="evidence" value="ECO:0007669"/>
    <property type="project" value="InterPro"/>
</dbReference>
<dbReference type="PANTHER" id="PTHR14624:SF0">
    <property type="entry name" value="POLYPRENOL REDUCTASE"/>
    <property type="match status" value="1"/>
</dbReference>
<evidence type="ECO:0000256" key="3">
    <source>
        <dbReference type="ARBA" id="ARBA00022989"/>
    </source>
</evidence>
<proteinExistence type="predicted"/>
<gene>
    <name evidence="7" type="ORF">DLAC_11613</name>
</gene>
<dbReference type="Pfam" id="PF02544">
    <property type="entry name" value="Steroid_dh"/>
    <property type="match status" value="1"/>
</dbReference>
<sequence length="287" mass="34007">MFYKIILWISYLFWSVALSIYSIKLFSSSFNNVTAYGRLRPNTNQNDKSNDIISSTLRFLYLDREISIHSKYSWSILYFELITLSFSILIIFNLSIQSKLVFLCLLIQGIRRFIETMFIQKHTITYMNILQFISGIAFYVFVNISLLSEDITSHTTLRGNSDSIVSIISTILFIYSSFKQYQSHVILSNLRPSNNVYKSTQQQQQKPIYQIPMGGWFGYVSSPHYFAEILIYLSIVFQYQFRNLSSWFILIFVIFNLTERSIQVHQWYNNKFQNYPKDRYAIIPYLL</sequence>
<keyword evidence="2 5" id="KW-0812">Transmembrane</keyword>
<comment type="caution">
    <text evidence="7">The sequence shown here is derived from an EMBL/GenBank/DDBJ whole genome shotgun (WGS) entry which is preliminary data.</text>
</comment>
<evidence type="ECO:0000313" key="8">
    <source>
        <dbReference type="Proteomes" id="UP000076078"/>
    </source>
</evidence>
<dbReference type="PROSITE" id="PS50244">
    <property type="entry name" value="S5A_REDUCTASE"/>
    <property type="match status" value="1"/>
</dbReference>
<feature type="transmembrane region" description="Helical" evidence="5">
    <location>
        <begin position="216"/>
        <end position="235"/>
    </location>
</feature>
<evidence type="ECO:0000313" key="7">
    <source>
        <dbReference type="EMBL" id="KYQ93702.1"/>
    </source>
</evidence>
<evidence type="ECO:0000256" key="1">
    <source>
        <dbReference type="ARBA" id="ARBA00004127"/>
    </source>
</evidence>
<dbReference type="Proteomes" id="UP000076078">
    <property type="component" value="Unassembled WGS sequence"/>
</dbReference>
<feature type="transmembrane region" description="Helical" evidence="5">
    <location>
        <begin position="5"/>
        <end position="23"/>
    </location>
</feature>
<dbReference type="InterPro" id="IPR039698">
    <property type="entry name" value="Dfg10/SRD5A3"/>
</dbReference>
<feature type="transmembrane region" description="Helical" evidence="5">
    <location>
        <begin position="128"/>
        <end position="147"/>
    </location>
</feature>
<dbReference type="STRING" id="361077.A0A151ZI87"/>
<dbReference type="InParanoid" id="A0A151ZI87"/>
<organism evidence="7 8">
    <name type="scientific">Tieghemostelium lacteum</name>
    <name type="common">Slime mold</name>
    <name type="synonym">Dictyostelium lacteum</name>
    <dbReference type="NCBI Taxonomy" id="361077"/>
    <lineage>
        <taxon>Eukaryota</taxon>
        <taxon>Amoebozoa</taxon>
        <taxon>Evosea</taxon>
        <taxon>Eumycetozoa</taxon>
        <taxon>Dictyostelia</taxon>
        <taxon>Dictyosteliales</taxon>
        <taxon>Raperosteliaceae</taxon>
        <taxon>Tieghemostelium</taxon>
    </lineage>
</organism>
<dbReference type="PANTHER" id="PTHR14624">
    <property type="entry name" value="DFG10 PROTEIN"/>
    <property type="match status" value="1"/>
</dbReference>
<protein>
    <recommendedName>
        <fullName evidence="6">3-oxo-5-alpha-steroid 4-dehydrogenase C-terminal domain-containing protein</fullName>
    </recommendedName>
</protein>
<feature type="transmembrane region" description="Helical" evidence="5">
    <location>
        <begin position="241"/>
        <end position="258"/>
    </location>
</feature>
<reference evidence="7 8" key="1">
    <citation type="submission" date="2015-12" db="EMBL/GenBank/DDBJ databases">
        <title>Dictyostelia acquired genes for synthesis and detection of signals that induce cell-type specialization by lateral gene transfer from prokaryotes.</title>
        <authorList>
            <person name="Gloeckner G."/>
            <person name="Schaap P."/>
        </authorList>
    </citation>
    <scope>NUCLEOTIDE SEQUENCE [LARGE SCALE GENOMIC DNA]</scope>
    <source>
        <strain evidence="7 8">TK</strain>
    </source>
</reference>
<keyword evidence="3 5" id="KW-1133">Transmembrane helix</keyword>
<dbReference type="GO" id="GO:0016095">
    <property type="term" value="P:polyprenol catabolic process"/>
    <property type="evidence" value="ECO:0007669"/>
    <property type="project" value="TreeGrafter"/>
</dbReference>
<name>A0A151ZI87_TIELA</name>
<evidence type="ECO:0000256" key="5">
    <source>
        <dbReference type="SAM" id="Phobius"/>
    </source>
</evidence>
<evidence type="ECO:0000259" key="6">
    <source>
        <dbReference type="Pfam" id="PF02544"/>
    </source>
</evidence>
<feature type="domain" description="3-oxo-5-alpha-steroid 4-dehydrogenase C-terminal" evidence="6">
    <location>
        <begin position="127"/>
        <end position="287"/>
    </location>
</feature>
<dbReference type="EMBL" id="LODT01000025">
    <property type="protein sequence ID" value="KYQ93702.1"/>
    <property type="molecule type" value="Genomic_DNA"/>
</dbReference>
<dbReference type="FunCoup" id="A0A151ZI87">
    <property type="interactions" value="5"/>
</dbReference>
<evidence type="ECO:0000256" key="2">
    <source>
        <dbReference type="ARBA" id="ARBA00022692"/>
    </source>
</evidence>
<dbReference type="OrthoDB" id="20833at2759"/>
<keyword evidence="4 5" id="KW-0472">Membrane</keyword>
<feature type="transmembrane region" description="Helical" evidence="5">
    <location>
        <begin position="81"/>
        <end position="107"/>
    </location>
</feature>
<dbReference type="AlphaFoldDB" id="A0A151ZI87"/>
<dbReference type="UniPathway" id="UPA00378"/>
<keyword evidence="8" id="KW-1185">Reference proteome</keyword>
<comment type="subcellular location">
    <subcellularLocation>
        <location evidence="1">Endomembrane system</location>
        <topology evidence="1">Multi-pass membrane protein</topology>
    </subcellularLocation>
</comment>
<accession>A0A151ZI87</accession>
<evidence type="ECO:0000256" key="4">
    <source>
        <dbReference type="ARBA" id="ARBA00023136"/>
    </source>
</evidence>
<dbReference type="GO" id="GO:0003865">
    <property type="term" value="F:3-oxo-5-alpha-steroid 4-dehydrogenase activity"/>
    <property type="evidence" value="ECO:0007669"/>
    <property type="project" value="TreeGrafter"/>
</dbReference>